<evidence type="ECO:0000313" key="1">
    <source>
        <dbReference type="EMBL" id="MFC4190435.1"/>
    </source>
</evidence>
<gene>
    <name evidence="1" type="ORF">ACFO3R_29260</name>
</gene>
<comment type="caution">
    <text evidence="1">The sequence shown here is derived from an EMBL/GenBank/DDBJ whole genome shotgun (WGS) entry which is preliminary data.</text>
</comment>
<accession>A0ABV8NED6</accession>
<evidence type="ECO:0008006" key="3">
    <source>
        <dbReference type="Google" id="ProtNLM"/>
    </source>
</evidence>
<organism evidence="1 2">
    <name type="scientific">Streptomyces flavovirens</name>
    <dbReference type="NCBI Taxonomy" id="52258"/>
    <lineage>
        <taxon>Bacteria</taxon>
        <taxon>Bacillati</taxon>
        <taxon>Actinomycetota</taxon>
        <taxon>Actinomycetes</taxon>
        <taxon>Kitasatosporales</taxon>
        <taxon>Streptomycetaceae</taxon>
        <taxon>Streptomyces</taxon>
    </lineage>
</organism>
<name>A0ABV8NED6_9ACTN</name>
<sequence>MPVGCSSHQAAIIDRDGAVVATADVLLSVEWARVLDDVSEAQVVIQPDGDCCAAMSRVRAWRHKLAIYRDGQACWEGPIVAPEWHADGTVQISAVDILGWMDRRTPHTDMRFVARELAEIAAWLVDDGFAPDDPGHTVEIIAPTRIRGDREYQVDTGQTGDHLRDLASTGIDYTAVGSRILILPEDHCARVGSLTDQDMPDGLVVVEDGLALTTRWVVHGAEGVRGEAGGVHPYYGLLEQVVEETSILDNASAAAAARSKLRASSPAPVFLDSQATTLSPDAAVDVRSLVPGWCVDVTTTATCRTISQSLKIVGVKVTEDDAGERVSVQLTPAGA</sequence>
<dbReference type="RefSeq" id="WP_200693841.1">
    <property type="nucleotide sequence ID" value="NZ_BAAAYA010000005.1"/>
</dbReference>
<reference evidence="2" key="1">
    <citation type="journal article" date="2019" name="Int. J. Syst. Evol. Microbiol.">
        <title>The Global Catalogue of Microorganisms (GCM) 10K type strain sequencing project: providing services to taxonomists for standard genome sequencing and annotation.</title>
        <authorList>
            <consortium name="The Broad Institute Genomics Platform"/>
            <consortium name="The Broad Institute Genome Sequencing Center for Infectious Disease"/>
            <person name="Wu L."/>
            <person name="Ma J."/>
        </authorList>
    </citation>
    <scope>NUCLEOTIDE SEQUENCE [LARGE SCALE GENOMIC DNA]</scope>
    <source>
        <strain evidence="2">CCM 3243</strain>
    </source>
</reference>
<protein>
    <recommendedName>
        <fullName evidence="3">Minor tail protein</fullName>
    </recommendedName>
</protein>
<keyword evidence="2" id="KW-1185">Reference proteome</keyword>
<dbReference type="EMBL" id="JBHSCF010000055">
    <property type="protein sequence ID" value="MFC4190435.1"/>
    <property type="molecule type" value="Genomic_DNA"/>
</dbReference>
<dbReference type="Proteomes" id="UP001595871">
    <property type="component" value="Unassembled WGS sequence"/>
</dbReference>
<evidence type="ECO:0000313" key="2">
    <source>
        <dbReference type="Proteomes" id="UP001595871"/>
    </source>
</evidence>
<proteinExistence type="predicted"/>